<dbReference type="RefSeq" id="XP_012656458.1">
    <property type="nucleotide sequence ID" value="XM_012801004.1"/>
</dbReference>
<reference evidence="2" key="2">
    <citation type="submission" date="2008-09" db="EMBL/GenBank/DDBJ databases">
        <authorList>
            <person name="Eisen J.A."/>
            <person name="Wu M."/>
            <person name="Wu D."/>
            <person name="Nierman W.C."/>
            <person name="Orias E."/>
            <person name="Delcher A.L."/>
            <person name="Salzberg S.L."/>
        </authorList>
    </citation>
    <scope>NUCLEOTIDE SEQUENCE</scope>
    <source>
        <strain evidence="2">SB210</strain>
    </source>
</reference>
<sequence length="117" mass="13331">MKFEPQVEDTNEITAAALAVPETLLDQLTEEIVQHAKQLQMSHKTHVQQFFSGQHLQDEEGSIDQQIFKSCKKYYPAQQSKQSNGYAGLTFTQSLKENSLLFKISQVDNSIFGFFID</sequence>
<dbReference type="KEGG" id="tet:TTHERM_001299740"/>
<evidence type="ECO:0000313" key="3">
    <source>
        <dbReference type="EMBL" id="EWS71641.1"/>
    </source>
</evidence>
<dbReference type="KEGG" id="tet:TTHERM_001300742"/>
<dbReference type="GeneID" id="24441500"/>
<evidence type="ECO:0000313" key="2">
    <source>
        <dbReference type="EMBL" id="EWS71639.1"/>
    </source>
</evidence>
<dbReference type="KEGG" id="tet:TTHERM_001035765"/>
<evidence type="ECO:0000313" key="4">
    <source>
        <dbReference type="Proteomes" id="UP000009168"/>
    </source>
</evidence>
<gene>
    <name evidence="1" type="ORF">TTHERM_001035765</name>
    <name evidence="2" type="ORF">TTHERM_001299740</name>
    <name evidence="3" type="ORF">TTHERM_001300742</name>
</gene>
<reference evidence="4" key="1">
    <citation type="journal article" date="2006" name="PLoS Biol.">
        <title>Macronuclear genome sequence of the ciliate Tetrahymena thermophila, a model eukaryote.</title>
        <authorList>
            <person name="Eisen J.A."/>
            <person name="Coyne R.S."/>
            <person name="Wu M."/>
            <person name="Wu D."/>
            <person name="Thiagarajan M."/>
            <person name="Wortman J.R."/>
            <person name="Badger J.H."/>
            <person name="Ren Q."/>
            <person name="Amedeo P."/>
            <person name="Jones K.M."/>
            <person name="Tallon L.J."/>
            <person name="Delcher A.L."/>
            <person name="Salzberg S.L."/>
            <person name="Silva J.C."/>
            <person name="Haas B.J."/>
            <person name="Majoros W.H."/>
            <person name="Farzad M."/>
            <person name="Carlton J.M."/>
            <person name="Smith R.K. Jr."/>
            <person name="Garg J."/>
            <person name="Pearlman R.E."/>
            <person name="Karrer K.M."/>
            <person name="Sun L."/>
            <person name="Manning G."/>
            <person name="Elde N.C."/>
            <person name="Turkewitz A.P."/>
            <person name="Asai D.J."/>
            <person name="Wilkes D.E."/>
            <person name="Wang Y."/>
            <person name="Cai H."/>
            <person name="Collins K."/>
            <person name="Stewart B.A."/>
            <person name="Lee S.R."/>
            <person name="Wilamowska K."/>
            <person name="Weinberg Z."/>
            <person name="Ruzzo W.L."/>
            <person name="Wloga D."/>
            <person name="Gaertig J."/>
            <person name="Frankel J."/>
            <person name="Tsao C.-C."/>
            <person name="Gorovsky M.A."/>
            <person name="Keeling P.J."/>
            <person name="Waller R.F."/>
            <person name="Patron N.J."/>
            <person name="Cherry J.M."/>
            <person name="Stover N.A."/>
            <person name="Krieger C.J."/>
            <person name="del Toro C."/>
            <person name="Ryder H.F."/>
            <person name="Williamson S.C."/>
            <person name="Barbeau R.A."/>
            <person name="Hamilton E.P."/>
            <person name="Orias E."/>
        </authorList>
    </citation>
    <scope>NUCLEOTIDE SEQUENCE [LARGE SCALE GENOMIC DNA]</scope>
    <source>
        <strain evidence="4">SB210</strain>
    </source>
</reference>
<organism evidence="2 4">
    <name type="scientific">Tetrahymena thermophila (strain SB210)</name>
    <dbReference type="NCBI Taxonomy" id="312017"/>
    <lineage>
        <taxon>Eukaryota</taxon>
        <taxon>Sar</taxon>
        <taxon>Alveolata</taxon>
        <taxon>Ciliophora</taxon>
        <taxon>Intramacronucleata</taxon>
        <taxon>Oligohymenophorea</taxon>
        <taxon>Hymenostomatida</taxon>
        <taxon>Tetrahymenina</taxon>
        <taxon>Tetrahymenidae</taxon>
        <taxon>Tetrahymena</taxon>
    </lineage>
</organism>
<evidence type="ECO:0000313" key="1">
    <source>
        <dbReference type="EMBL" id="EWS71017.1"/>
    </source>
</evidence>
<dbReference type="EMBL" id="GG662225">
    <property type="protein sequence ID" value="EWS71017.1"/>
    <property type="molecule type" value="Genomic_DNA"/>
</dbReference>
<dbReference type="RefSeq" id="XP_012655825.1">
    <property type="nucleotide sequence ID" value="XM_012800371.1"/>
</dbReference>
<proteinExistence type="predicted"/>
<dbReference type="InParanoid" id="W7XFP8"/>
<accession>W7XFP8</accession>
<name>W7XFP8_TETTS</name>
<dbReference type="EMBL" id="GG662422">
    <property type="protein sequence ID" value="EWS71639.1"/>
    <property type="molecule type" value="Genomic_DNA"/>
</dbReference>
<dbReference type="EMBL" id="GG662422">
    <property type="protein sequence ID" value="EWS71641.1"/>
    <property type="molecule type" value="Genomic_DNA"/>
</dbReference>
<dbReference type="GeneID" id="24442117"/>
<protein>
    <submittedName>
        <fullName evidence="2">Uncharacterized protein</fullName>
    </submittedName>
</protein>
<keyword evidence="4" id="KW-1185">Reference proteome</keyword>
<dbReference type="RefSeq" id="XP_012655827.1">
    <property type="nucleotide sequence ID" value="XM_012800373.1"/>
</dbReference>
<dbReference type="AlphaFoldDB" id="W7XFP8"/>
<reference evidence="2" key="3">
    <citation type="submission" date="2014-02" db="EMBL/GenBank/DDBJ databases">
        <title>Annotation update of Tetrahymena thermophila SB210.</title>
        <authorList>
            <person name="Bidwell S."/>
            <person name="Michalis H.M."/>
            <person name="Zafar N."/>
            <person name="Joardar V."/>
            <person name="Miao W."/>
            <person name="Russ C."/>
            <person name="Eisen J."/>
            <person name="Wu M."/>
            <person name="Wu D."/>
            <person name="Nierman W."/>
            <person name="Orias E."/>
            <person name="Delcher A."/>
            <person name="Salzberg S."/>
            <person name="Coyne R."/>
        </authorList>
    </citation>
    <scope>NUCLEOTIDE SEQUENCE</scope>
    <source>
        <strain evidence="2">SB210</strain>
    </source>
</reference>
<dbReference type="Proteomes" id="UP000009168">
    <property type="component" value="Unassembled WGS sequence"/>
</dbReference>
<dbReference type="GeneID" id="24442119"/>